<dbReference type="InterPro" id="IPR013767">
    <property type="entry name" value="PAS_fold"/>
</dbReference>
<keyword evidence="1" id="KW-0600">Photoreceptor protein</keyword>
<keyword evidence="2" id="KW-0716">Sensory transduction</keyword>
<dbReference type="Gene3D" id="1.10.287.130">
    <property type="match status" value="1"/>
</dbReference>
<evidence type="ECO:0000313" key="5">
    <source>
        <dbReference type="EMBL" id="CAD8714371.1"/>
    </source>
</evidence>
<organism evidence="4">
    <name type="scientific">Mantoniella antarctica</name>
    <dbReference type="NCBI Taxonomy" id="81844"/>
    <lineage>
        <taxon>Eukaryota</taxon>
        <taxon>Viridiplantae</taxon>
        <taxon>Chlorophyta</taxon>
        <taxon>Mamiellophyceae</taxon>
        <taxon>Mamiellales</taxon>
        <taxon>Mamiellaceae</taxon>
        <taxon>Mantoniella</taxon>
    </lineage>
</organism>
<evidence type="ECO:0000313" key="4">
    <source>
        <dbReference type="EMBL" id="CAD8714370.1"/>
    </source>
</evidence>
<dbReference type="InterPro" id="IPR000014">
    <property type="entry name" value="PAS"/>
</dbReference>
<dbReference type="EMBL" id="HBFC01026868">
    <property type="protein sequence ID" value="CAD8714371.1"/>
    <property type="molecule type" value="Transcribed_RNA"/>
</dbReference>
<dbReference type="GO" id="GO:0009881">
    <property type="term" value="F:photoreceptor activity"/>
    <property type="evidence" value="ECO:0007669"/>
    <property type="project" value="UniProtKB-KW"/>
</dbReference>
<protein>
    <recommendedName>
        <fullName evidence="3">PAS domain-containing protein</fullName>
    </recommendedName>
</protein>
<gene>
    <name evidence="4" type="ORF">MANT1106_LOCUS16252</name>
    <name evidence="5" type="ORF">MANT1106_LOCUS16253</name>
</gene>
<sequence length="347" mass="38254">MESVGRGEALKVSVTHVEMKLKGEGGTLLSGFFDWSVGLVSAALSNILDKSAHYEGGRGLILMGEPCSEQTVRQRAKDSETADFIQNAPIPLQSTDCKGVIQWANLAMLDMMEYTQDEYVGRHCSDFAPDDQKDLMSEMAKAVHCGKKIKEVPVCFYRKNGGIVPLLLDTNVSYSEDGRFHHTRCFFRDDTGRRVREARAEALVDEMDRSLSLLDHFMSNTLHFIRTPCNVMTQALDAARGQLDSANHANQSNSMVSVAAKAAILESKLMLDVTVGQLSDLTRTLDDVSDLQRFEQGAELRPVINDVELLPLCHSVMAECALRCHEGVECVLDIGGATHASKLKSTR</sequence>
<dbReference type="NCBIfam" id="TIGR00229">
    <property type="entry name" value="sensory_box"/>
    <property type="match status" value="1"/>
</dbReference>
<keyword evidence="1" id="KW-0157">Chromophore</keyword>
<evidence type="ECO:0000256" key="1">
    <source>
        <dbReference type="ARBA" id="ARBA00022543"/>
    </source>
</evidence>
<dbReference type="EMBL" id="HBFC01026867">
    <property type="protein sequence ID" value="CAD8714370.1"/>
    <property type="molecule type" value="Transcribed_RNA"/>
</dbReference>
<dbReference type="GO" id="GO:0006355">
    <property type="term" value="P:regulation of DNA-templated transcription"/>
    <property type="evidence" value="ECO:0007669"/>
    <property type="project" value="InterPro"/>
</dbReference>
<dbReference type="Pfam" id="PF00989">
    <property type="entry name" value="PAS"/>
    <property type="match status" value="1"/>
</dbReference>
<keyword evidence="1" id="KW-0675">Receptor</keyword>
<accession>A0A6U3HSD8</accession>
<dbReference type="Gene3D" id="3.30.450.20">
    <property type="entry name" value="PAS domain"/>
    <property type="match status" value="1"/>
</dbReference>
<dbReference type="SMART" id="SM00091">
    <property type="entry name" value="PAS"/>
    <property type="match status" value="1"/>
</dbReference>
<dbReference type="SUPFAM" id="SSF55785">
    <property type="entry name" value="PYP-like sensor domain (PAS domain)"/>
    <property type="match status" value="1"/>
</dbReference>
<dbReference type="CDD" id="cd00130">
    <property type="entry name" value="PAS"/>
    <property type="match status" value="1"/>
</dbReference>
<proteinExistence type="predicted"/>
<evidence type="ECO:0000256" key="2">
    <source>
        <dbReference type="ARBA" id="ARBA00022606"/>
    </source>
</evidence>
<name>A0A6U3HSD8_9CHLO</name>
<evidence type="ECO:0000259" key="3">
    <source>
        <dbReference type="PROSITE" id="PS50112"/>
    </source>
</evidence>
<dbReference type="PROSITE" id="PS50112">
    <property type="entry name" value="PAS"/>
    <property type="match status" value="1"/>
</dbReference>
<dbReference type="AlphaFoldDB" id="A0A6U3HSD8"/>
<feature type="domain" description="PAS" evidence="3">
    <location>
        <begin position="77"/>
        <end position="146"/>
    </location>
</feature>
<reference evidence="4" key="1">
    <citation type="submission" date="2021-01" db="EMBL/GenBank/DDBJ databases">
        <authorList>
            <person name="Corre E."/>
            <person name="Pelletier E."/>
            <person name="Niang G."/>
            <person name="Scheremetjew M."/>
            <person name="Finn R."/>
            <person name="Kale V."/>
            <person name="Holt S."/>
            <person name="Cochrane G."/>
            <person name="Meng A."/>
            <person name="Brown T."/>
            <person name="Cohen L."/>
        </authorList>
    </citation>
    <scope>NUCLEOTIDE SEQUENCE</scope>
    <source>
        <strain evidence="4">SL-175</strain>
    </source>
</reference>
<dbReference type="InterPro" id="IPR035965">
    <property type="entry name" value="PAS-like_dom_sf"/>
</dbReference>